<organism evidence="1 2">
    <name type="scientific">Mesorhizobium opportunistum</name>
    <dbReference type="NCBI Taxonomy" id="593909"/>
    <lineage>
        <taxon>Bacteria</taxon>
        <taxon>Pseudomonadati</taxon>
        <taxon>Pseudomonadota</taxon>
        <taxon>Alphaproteobacteria</taxon>
        <taxon>Hyphomicrobiales</taxon>
        <taxon>Phyllobacteriaceae</taxon>
        <taxon>Mesorhizobium</taxon>
    </lineage>
</organism>
<dbReference type="EMBL" id="JAMYPJ010000011">
    <property type="protein sequence ID" value="MER8933310.1"/>
    <property type="molecule type" value="Genomic_DNA"/>
</dbReference>
<protein>
    <recommendedName>
        <fullName evidence="3">Glycosyl transferase group 1</fullName>
    </recommendedName>
</protein>
<name>A0ABV1YDS6_9HYPH</name>
<keyword evidence="2" id="KW-1185">Reference proteome</keyword>
<comment type="caution">
    <text evidence="1">The sequence shown here is derived from an EMBL/GenBank/DDBJ whole genome shotgun (WGS) entry which is preliminary data.</text>
</comment>
<dbReference type="SUPFAM" id="SSF53756">
    <property type="entry name" value="UDP-Glycosyltransferase/glycogen phosphorylase"/>
    <property type="match status" value="1"/>
</dbReference>
<accession>A0ABV1YDS6</accession>
<dbReference type="Gene3D" id="3.40.50.2000">
    <property type="entry name" value="Glycogen Phosphorylase B"/>
    <property type="match status" value="1"/>
</dbReference>
<evidence type="ECO:0000313" key="1">
    <source>
        <dbReference type="EMBL" id="MER8933310.1"/>
    </source>
</evidence>
<dbReference type="RefSeq" id="WP_352569286.1">
    <property type="nucleotide sequence ID" value="NZ_JAMYMT010000030.1"/>
</dbReference>
<gene>
    <name evidence="1" type="ORF">NKI33_10070</name>
</gene>
<evidence type="ECO:0008006" key="3">
    <source>
        <dbReference type="Google" id="ProtNLM"/>
    </source>
</evidence>
<dbReference type="Pfam" id="PF13692">
    <property type="entry name" value="Glyco_trans_1_4"/>
    <property type="match status" value="1"/>
</dbReference>
<dbReference type="Proteomes" id="UP001464387">
    <property type="component" value="Unassembled WGS sequence"/>
</dbReference>
<evidence type="ECO:0000313" key="2">
    <source>
        <dbReference type="Proteomes" id="UP001464387"/>
    </source>
</evidence>
<sequence>MNDDLLKPAQLFTAFGTVLFVDTASGQLRHGPTESSPANVLFEPDENMPRHFRPGRLVHAASGSSEPIDCYLDICLSASQSQHENRPSGSTTLELIPLERGLLTLKSGGLFLSAIPDGQMMLRAPVCSTWELFIASENWCTEVSSGLKGAWRTAENEYDKSRIQNHIVHPVLRAKSNRRPNCAKLLIYGYTKWSHGRVYYDVACQLNDRGFVVDIIDWQQDNGSYFDSVRDYYDLYLTALDGVSTLVDRYRIPFDKIIAISHHEFDIRMLIEQKGPGVFDSFAGYGVVGESVYSASIMLGIPRSPQVASLGIDYETFFSALPERLATVGYATSMSVRTFGVEWKRGDLAEAAAREAGLAFKVAGSTANQISFHDMPNFYRSVDAVVSSSVNESGPLSVMEGAAAGRLVIGTPVGHFPIKAYQGGGILAPIEAEKFRAFTSATLRYYKENPAAYVDKCRTIQQAARSFDWQYAIGDWIELIEGARSA</sequence>
<reference evidence="1 2" key="1">
    <citation type="journal article" date="2024" name="Proc. Natl. Acad. Sci. U.S.A.">
        <title>The evolutionary genomics of adaptation to stress in wild rhizobium bacteria.</title>
        <authorList>
            <person name="Kehlet-Delgado H."/>
            <person name="Montoya A.P."/>
            <person name="Jensen K.T."/>
            <person name="Wendlandt C.E."/>
            <person name="Dexheimer C."/>
            <person name="Roberts M."/>
            <person name="Torres Martinez L."/>
            <person name="Friesen M.L."/>
            <person name="Griffitts J.S."/>
            <person name="Porter S.S."/>
        </authorList>
    </citation>
    <scope>NUCLEOTIDE SEQUENCE [LARGE SCALE GENOMIC DNA]</scope>
    <source>
        <strain evidence="1 2">M0729</strain>
    </source>
</reference>
<proteinExistence type="predicted"/>